<evidence type="ECO:0000256" key="1">
    <source>
        <dbReference type="ARBA" id="ARBA00001936"/>
    </source>
</evidence>
<keyword evidence="4" id="KW-0378">Hydrolase</keyword>
<protein>
    <recommendedName>
        <fullName evidence="2">inorganic diphosphatase</fullName>
        <ecNumber evidence="2">3.6.1.1</ecNumber>
    </recommendedName>
    <alternativeName>
        <fullName evidence="6">Pyrophosphate phospho-hydrolase</fullName>
    </alternativeName>
</protein>
<sequence>MSEVIYVVGHKKPDTDSVCSAVAFAYLLNEWKKGGCKIMNVDKEAVPIIQGEPNAETKFVLEKFGVKVPEVMTDGDGKTVALVDHSDKVQSLDNIDKAEIVAVVDHHKIGDVTTPNPILFVNFPVGCTATVLKFLFDKTGVTIPKDIAGLLLASILSDTVVFKSATTTSMDKEVAEELAKIAGIDDIVNFGVEVKSKLSDVSGLTAKEIIMRDFKDYNMSGKKVGVGQIELVDLKMIENRVEEIYNELNNIKQSGGYHTIVLMLTDIMKEGTDLMVITDEPKIVEITFGKKLEGKSVWLPGVMSRKKQVVPPLEKTFASL</sequence>
<organism evidence="9 10">
    <name type="scientific">Candidatus Thermodesulfobacterium syntrophicum</name>
    <dbReference type="NCBI Taxonomy" id="3060442"/>
    <lineage>
        <taxon>Bacteria</taxon>
        <taxon>Pseudomonadati</taxon>
        <taxon>Thermodesulfobacteriota</taxon>
        <taxon>Thermodesulfobacteria</taxon>
        <taxon>Thermodesulfobacteriales</taxon>
        <taxon>Thermodesulfobacteriaceae</taxon>
        <taxon>Thermodesulfobacterium</taxon>
    </lineage>
</organism>
<dbReference type="Proteomes" id="UP001144110">
    <property type="component" value="Unassembled WGS sequence"/>
</dbReference>
<comment type="caution">
    <text evidence="9">The sequence shown here is derived from an EMBL/GenBank/DDBJ whole genome shotgun (WGS) entry which is preliminary data.</text>
</comment>
<evidence type="ECO:0000256" key="5">
    <source>
        <dbReference type="ARBA" id="ARBA00023211"/>
    </source>
</evidence>
<gene>
    <name evidence="9" type="ORF">OD816_000712</name>
</gene>
<evidence type="ECO:0000256" key="3">
    <source>
        <dbReference type="ARBA" id="ARBA00022723"/>
    </source>
</evidence>
<dbReference type="InterPro" id="IPR004097">
    <property type="entry name" value="DHHA2"/>
</dbReference>
<dbReference type="Pfam" id="PF02833">
    <property type="entry name" value="DHHA2"/>
    <property type="match status" value="1"/>
</dbReference>
<keyword evidence="5" id="KW-0464">Manganese</keyword>
<reference evidence="9" key="1">
    <citation type="submission" date="2022-11" db="EMBL/GenBank/DDBJ databases">
        <title>Candidatus Alkanophaga archaea from heated hydrothermal vent sediment oxidize petroleum alkanes.</title>
        <authorList>
            <person name="Zehnle H."/>
            <person name="Laso-Perez R."/>
            <person name="Lipp J."/>
            <person name="Teske A."/>
            <person name="Wegener G."/>
        </authorList>
    </citation>
    <scope>NUCLEOTIDE SEQUENCE</scope>
    <source>
        <strain evidence="9">MCA70</strain>
    </source>
</reference>
<dbReference type="GO" id="GO:0004427">
    <property type="term" value="F:inorganic diphosphate phosphatase activity"/>
    <property type="evidence" value="ECO:0007669"/>
    <property type="project" value="UniProtKB-EC"/>
</dbReference>
<feature type="domain" description="DHHA2" evidence="8">
    <location>
        <begin position="191"/>
        <end position="317"/>
    </location>
</feature>
<dbReference type="FunFam" id="3.90.1640.10:FF:000001">
    <property type="entry name" value="Probable manganese-dependent inorganic pyrophosphatase"/>
    <property type="match status" value="1"/>
</dbReference>
<comment type="catalytic activity">
    <reaction evidence="7">
        <text>diphosphate + H2O = 2 phosphate + H(+)</text>
        <dbReference type="Rhea" id="RHEA:24576"/>
        <dbReference type="ChEBI" id="CHEBI:15377"/>
        <dbReference type="ChEBI" id="CHEBI:15378"/>
        <dbReference type="ChEBI" id="CHEBI:33019"/>
        <dbReference type="ChEBI" id="CHEBI:43474"/>
        <dbReference type="EC" id="3.6.1.1"/>
    </reaction>
</comment>
<dbReference type="InterPro" id="IPR038763">
    <property type="entry name" value="DHH_sf"/>
</dbReference>
<evidence type="ECO:0000256" key="7">
    <source>
        <dbReference type="ARBA" id="ARBA00047820"/>
    </source>
</evidence>
<comment type="cofactor">
    <cofactor evidence="1">
        <name>Mn(2+)</name>
        <dbReference type="ChEBI" id="CHEBI:29035"/>
    </cofactor>
</comment>
<dbReference type="AlphaFoldDB" id="A0AAE3NZY2"/>
<dbReference type="InterPro" id="IPR001667">
    <property type="entry name" value="DDH_dom"/>
</dbReference>
<dbReference type="EC" id="3.6.1.1" evidence="2"/>
<dbReference type="SMART" id="SM01131">
    <property type="entry name" value="DHHA2"/>
    <property type="match status" value="1"/>
</dbReference>
<proteinExistence type="predicted"/>
<dbReference type="GO" id="GO:0046872">
    <property type="term" value="F:metal ion binding"/>
    <property type="evidence" value="ECO:0007669"/>
    <property type="project" value="UniProtKB-KW"/>
</dbReference>
<evidence type="ECO:0000256" key="6">
    <source>
        <dbReference type="ARBA" id="ARBA00032535"/>
    </source>
</evidence>
<dbReference type="InterPro" id="IPR038222">
    <property type="entry name" value="DHHA2_dom_sf"/>
</dbReference>
<dbReference type="SUPFAM" id="SSF64182">
    <property type="entry name" value="DHH phosphoesterases"/>
    <property type="match status" value="1"/>
</dbReference>
<name>A0AAE3NZY2_9BACT</name>
<evidence type="ECO:0000256" key="2">
    <source>
        <dbReference type="ARBA" id="ARBA00012146"/>
    </source>
</evidence>
<accession>A0AAE3NZY2</accession>
<dbReference type="Pfam" id="PF01368">
    <property type="entry name" value="DHH"/>
    <property type="match status" value="1"/>
</dbReference>
<dbReference type="EMBL" id="JAPHEG010000003">
    <property type="protein sequence ID" value="MDF2953467.1"/>
    <property type="molecule type" value="Genomic_DNA"/>
</dbReference>
<dbReference type="Gene3D" id="3.90.1640.10">
    <property type="entry name" value="inorganic pyrophosphatase (n-terminal core)"/>
    <property type="match status" value="1"/>
</dbReference>
<dbReference type="Gene3D" id="3.10.310.20">
    <property type="entry name" value="DHHA2 domain"/>
    <property type="match status" value="1"/>
</dbReference>
<keyword evidence="3" id="KW-0479">Metal-binding</keyword>
<evidence type="ECO:0000259" key="8">
    <source>
        <dbReference type="SMART" id="SM01131"/>
    </source>
</evidence>
<dbReference type="PANTHER" id="PTHR12112:SF22">
    <property type="entry name" value="MANGANESE-DEPENDENT INORGANIC PYROPHOSPHATASE-RELATED"/>
    <property type="match status" value="1"/>
</dbReference>
<evidence type="ECO:0000313" key="10">
    <source>
        <dbReference type="Proteomes" id="UP001144110"/>
    </source>
</evidence>
<evidence type="ECO:0000256" key="4">
    <source>
        <dbReference type="ARBA" id="ARBA00022801"/>
    </source>
</evidence>
<dbReference type="GO" id="GO:0005737">
    <property type="term" value="C:cytoplasm"/>
    <property type="evidence" value="ECO:0007669"/>
    <property type="project" value="InterPro"/>
</dbReference>
<dbReference type="PANTHER" id="PTHR12112">
    <property type="entry name" value="BNIP - RELATED"/>
    <property type="match status" value="1"/>
</dbReference>
<evidence type="ECO:0000313" key="9">
    <source>
        <dbReference type="EMBL" id="MDF2953467.1"/>
    </source>
</evidence>
<dbReference type="NCBIfam" id="NF003877">
    <property type="entry name" value="PRK05427.1"/>
    <property type="match status" value="1"/>
</dbReference>